<dbReference type="AlphaFoldDB" id="A0A409VZK0"/>
<dbReference type="InParanoid" id="A0A409VZK0"/>
<name>A0A409VZK0_PSICY</name>
<evidence type="ECO:0000313" key="2">
    <source>
        <dbReference type="EMBL" id="PPQ71670.1"/>
    </source>
</evidence>
<sequence length="336" mass="36442">MTNLNSQPTIDGTSTDPVTRHLMQARERLMHADTSSFYLADPAKAFKNQVVWKRVGRGNRLVTKESATAVDKAQEACAAAEASSGNATDVTSEIDANTLLEPAVLSAIVFIDIDDCWLTPCGYWKGPTKVTKKFEDLKLSFQGKGPSKDFLSQDFSAAVQNAKMLMEEVALGGAKSTGFLVASKTGGNALRFRHIVFEELKSTDSGSDTASDSDDTWTMSNWPVVHSEAEHERDKLASTHRPVPLPAYDLNGELIAPNSCKTALAGAIARVTFTLNHWFIENGSNDQTSATNCFVADVQSIRILVNPASQGMSPKKRKTARRDPGDVSPTKRANMS</sequence>
<keyword evidence="3" id="KW-1185">Reference proteome</keyword>
<dbReference type="EMBL" id="NHYD01003854">
    <property type="protein sequence ID" value="PPQ71670.1"/>
    <property type="molecule type" value="Genomic_DNA"/>
</dbReference>
<evidence type="ECO:0000256" key="1">
    <source>
        <dbReference type="SAM" id="MobiDB-lite"/>
    </source>
</evidence>
<comment type="caution">
    <text evidence="2">The sequence shown here is derived from an EMBL/GenBank/DDBJ whole genome shotgun (WGS) entry which is preliminary data.</text>
</comment>
<proteinExistence type="predicted"/>
<protein>
    <submittedName>
        <fullName evidence="2">Uncharacterized protein</fullName>
    </submittedName>
</protein>
<dbReference type="OrthoDB" id="2843772at2759"/>
<organism evidence="2 3">
    <name type="scientific">Psilocybe cyanescens</name>
    <dbReference type="NCBI Taxonomy" id="93625"/>
    <lineage>
        <taxon>Eukaryota</taxon>
        <taxon>Fungi</taxon>
        <taxon>Dikarya</taxon>
        <taxon>Basidiomycota</taxon>
        <taxon>Agaricomycotina</taxon>
        <taxon>Agaricomycetes</taxon>
        <taxon>Agaricomycetidae</taxon>
        <taxon>Agaricales</taxon>
        <taxon>Agaricineae</taxon>
        <taxon>Strophariaceae</taxon>
        <taxon>Psilocybe</taxon>
    </lineage>
</organism>
<reference evidence="2 3" key="1">
    <citation type="journal article" date="2018" name="Evol. Lett.">
        <title>Horizontal gene cluster transfer increased hallucinogenic mushroom diversity.</title>
        <authorList>
            <person name="Reynolds H.T."/>
            <person name="Vijayakumar V."/>
            <person name="Gluck-Thaler E."/>
            <person name="Korotkin H.B."/>
            <person name="Matheny P.B."/>
            <person name="Slot J.C."/>
        </authorList>
    </citation>
    <scope>NUCLEOTIDE SEQUENCE [LARGE SCALE GENOMIC DNA]</scope>
    <source>
        <strain evidence="2 3">2631</strain>
    </source>
</reference>
<gene>
    <name evidence="2" type="ORF">CVT25_009691</name>
</gene>
<accession>A0A409VZK0</accession>
<dbReference type="Proteomes" id="UP000283269">
    <property type="component" value="Unassembled WGS sequence"/>
</dbReference>
<feature type="region of interest" description="Disordered" evidence="1">
    <location>
        <begin position="306"/>
        <end position="336"/>
    </location>
</feature>
<evidence type="ECO:0000313" key="3">
    <source>
        <dbReference type="Proteomes" id="UP000283269"/>
    </source>
</evidence>